<dbReference type="Proteomes" id="UP001163046">
    <property type="component" value="Unassembled WGS sequence"/>
</dbReference>
<evidence type="ECO:0000313" key="2">
    <source>
        <dbReference type="Proteomes" id="UP001163046"/>
    </source>
</evidence>
<protein>
    <submittedName>
        <fullName evidence="1">Uncharacterized protein</fullName>
    </submittedName>
</protein>
<dbReference type="AlphaFoldDB" id="A0A9X0A1B9"/>
<gene>
    <name evidence="1" type="ORF">OS493_019326</name>
</gene>
<dbReference type="EMBL" id="MU825407">
    <property type="protein sequence ID" value="KAJ7391195.1"/>
    <property type="molecule type" value="Genomic_DNA"/>
</dbReference>
<proteinExistence type="predicted"/>
<name>A0A9X0A1B9_9CNID</name>
<comment type="caution">
    <text evidence="1">The sequence shown here is derived from an EMBL/GenBank/DDBJ whole genome shotgun (WGS) entry which is preliminary data.</text>
</comment>
<reference evidence="1" key="1">
    <citation type="submission" date="2023-01" db="EMBL/GenBank/DDBJ databases">
        <title>Genome assembly of the deep-sea coral Lophelia pertusa.</title>
        <authorList>
            <person name="Herrera S."/>
            <person name="Cordes E."/>
        </authorList>
    </citation>
    <scope>NUCLEOTIDE SEQUENCE</scope>
    <source>
        <strain evidence="1">USNM1676648</strain>
        <tissue evidence="1">Polyp</tissue>
    </source>
</reference>
<evidence type="ECO:0000313" key="1">
    <source>
        <dbReference type="EMBL" id="KAJ7391195.1"/>
    </source>
</evidence>
<keyword evidence="2" id="KW-1185">Reference proteome</keyword>
<accession>A0A9X0A1B9</accession>
<organism evidence="1 2">
    <name type="scientific">Desmophyllum pertusum</name>
    <dbReference type="NCBI Taxonomy" id="174260"/>
    <lineage>
        <taxon>Eukaryota</taxon>
        <taxon>Metazoa</taxon>
        <taxon>Cnidaria</taxon>
        <taxon>Anthozoa</taxon>
        <taxon>Hexacorallia</taxon>
        <taxon>Scleractinia</taxon>
        <taxon>Caryophylliina</taxon>
        <taxon>Caryophylliidae</taxon>
        <taxon>Desmophyllum</taxon>
    </lineage>
</organism>
<sequence length="114" mass="12488">MEAGTSAQECEVKRTLLVTARSIRDRYANLAGKWPAKVARSGEWKVVAVGRGSDGGEVVSGGASGIGGSDKESRGTVWRRRRRFVAKEKKQAVEIRNKALERVGPTAVKEHRRK</sequence>